<protein>
    <submittedName>
        <fullName evidence="4">Serine hydroxymethyltransferase</fullName>
    </submittedName>
</protein>
<comment type="caution">
    <text evidence="4">The sequence shown here is derived from an EMBL/GenBank/DDBJ whole genome shotgun (WGS) entry which is preliminary data.</text>
</comment>
<accession>A0A0G0I6S2</accession>
<evidence type="ECO:0000256" key="1">
    <source>
        <dbReference type="ARBA" id="ARBA00001933"/>
    </source>
</evidence>
<dbReference type="InterPro" id="IPR049943">
    <property type="entry name" value="Ser_HO-MeTrfase-like"/>
</dbReference>
<organism evidence="4 5">
    <name type="scientific">Candidatus Woesebacteria bacterium GW2011_GWD1_38_10</name>
    <dbReference type="NCBI Taxonomy" id="1618592"/>
    <lineage>
        <taxon>Bacteria</taxon>
        <taxon>Candidatus Woeseibacteriota</taxon>
    </lineage>
</organism>
<evidence type="ECO:0000256" key="2">
    <source>
        <dbReference type="ARBA" id="ARBA00022898"/>
    </source>
</evidence>
<dbReference type="PANTHER" id="PTHR11680">
    <property type="entry name" value="SERINE HYDROXYMETHYLTRANSFERASE"/>
    <property type="match status" value="1"/>
</dbReference>
<gene>
    <name evidence="4" type="ORF">US67_C0008G0018</name>
</gene>
<dbReference type="GO" id="GO:0005737">
    <property type="term" value="C:cytoplasm"/>
    <property type="evidence" value="ECO:0007669"/>
    <property type="project" value="TreeGrafter"/>
</dbReference>
<keyword evidence="4" id="KW-0489">Methyltransferase</keyword>
<dbReference type="GO" id="GO:0032259">
    <property type="term" value="P:methylation"/>
    <property type="evidence" value="ECO:0007669"/>
    <property type="project" value="UniProtKB-KW"/>
</dbReference>
<dbReference type="InterPro" id="IPR039429">
    <property type="entry name" value="SHMT-like_dom"/>
</dbReference>
<feature type="non-terminal residue" evidence="4">
    <location>
        <position position="157"/>
    </location>
</feature>
<dbReference type="GO" id="GO:0030170">
    <property type="term" value="F:pyridoxal phosphate binding"/>
    <property type="evidence" value="ECO:0007669"/>
    <property type="project" value="TreeGrafter"/>
</dbReference>
<dbReference type="InterPro" id="IPR015421">
    <property type="entry name" value="PyrdxlP-dep_Trfase_major"/>
</dbReference>
<evidence type="ECO:0000259" key="3">
    <source>
        <dbReference type="Pfam" id="PF00464"/>
    </source>
</evidence>
<dbReference type="Gene3D" id="3.90.1150.10">
    <property type="entry name" value="Aspartate Aminotransferase, domain 1"/>
    <property type="match status" value="1"/>
</dbReference>
<evidence type="ECO:0000313" key="4">
    <source>
        <dbReference type="EMBL" id="KKQ50237.1"/>
    </source>
</evidence>
<dbReference type="PANTHER" id="PTHR11680:SF28">
    <property type="entry name" value="SERINE HYDROXYMETHYLTRANSFERASE, MITOCHONDRIAL"/>
    <property type="match status" value="1"/>
</dbReference>
<name>A0A0G0I6S2_9BACT</name>
<dbReference type="Proteomes" id="UP000034366">
    <property type="component" value="Unassembled WGS sequence"/>
</dbReference>
<dbReference type="InterPro" id="IPR015422">
    <property type="entry name" value="PyrdxlP-dep_Trfase_small"/>
</dbReference>
<sequence>MDEIFDLIQKETKRQKETLSMIPSENYTYPEVRRAVGSILMHKYAEGTPGRRYYQGNAVVDEIENICEERALAAFGLSSSEWSANVQPHSGCPANLAVYHAMLEPGQKIMSMFLPDGGHLSHGWHTKDKKITLVSKIWRVEFYKVDSKTRVFDYRQL</sequence>
<evidence type="ECO:0000313" key="5">
    <source>
        <dbReference type="Proteomes" id="UP000034366"/>
    </source>
</evidence>
<dbReference type="SUPFAM" id="SSF53383">
    <property type="entry name" value="PLP-dependent transferases"/>
    <property type="match status" value="1"/>
</dbReference>
<dbReference type="Pfam" id="PF00464">
    <property type="entry name" value="SHMT"/>
    <property type="match status" value="1"/>
</dbReference>
<dbReference type="Gene3D" id="3.40.640.10">
    <property type="entry name" value="Type I PLP-dependent aspartate aminotransferase-like (Major domain)"/>
    <property type="match status" value="1"/>
</dbReference>
<comment type="cofactor">
    <cofactor evidence="1">
        <name>pyridoxal 5'-phosphate</name>
        <dbReference type="ChEBI" id="CHEBI:597326"/>
    </cofactor>
</comment>
<dbReference type="GO" id="GO:0008168">
    <property type="term" value="F:methyltransferase activity"/>
    <property type="evidence" value="ECO:0007669"/>
    <property type="project" value="UniProtKB-KW"/>
</dbReference>
<dbReference type="GO" id="GO:0046653">
    <property type="term" value="P:tetrahydrofolate metabolic process"/>
    <property type="evidence" value="ECO:0007669"/>
    <property type="project" value="TreeGrafter"/>
</dbReference>
<proteinExistence type="predicted"/>
<dbReference type="InterPro" id="IPR015424">
    <property type="entry name" value="PyrdxlP-dep_Trfase"/>
</dbReference>
<feature type="domain" description="Serine hydroxymethyltransferase-like" evidence="3">
    <location>
        <begin position="3"/>
        <end position="157"/>
    </location>
</feature>
<dbReference type="EMBL" id="LBTW01000008">
    <property type="protein sequence ID" value="KKQ50237.1"/>
    <property type="molecule type" value="Genomic_DNA"/>
</dbReference>
<keyword evidence="2" id="KW-0663">Pyridoxal phosphate</keyword>
<reference evidence="4 5" key="1">
    <citation type="journal article" date="2015" name="Nature">
        <title>rRNA introns, odd ribosomes, and small enigmatic genomes across a large radiation of phyla.</title>
        <authorList>
            <person name="Brown C.T."/>
            <person name="Hug L.A."/>
            <person name="Thomas B.C."/>
            <person name="Sharon I."/>
            <person name="Castelle C.J."/>
            <person name="Singh A."/>
            <person name="Wilkins M.J."/>
            <person name="Williams K.H."/>
            <person name="Banfield J.F."/>
        </authorList>
    </citation>
    <scope>NUCLEOTIDE SEQUENCE [LARGE SCALE GENOMIC DNA]</scope>
</reference>
<dbReference type="GO" id="GO:0004372">
    <property type="term" value="F:glycine hydroxymethyltransferase activity"/>
    <property type="evidence" value="ECO:0007669"/>
    <property type="project" value="TreeGrafter"/>
</dbReference>
<dbReference type="AlphaFoldDB" id="A0A0G0I6S2"/>
<dbReference type="GO" id="GO:0019264">
    <property type="term" value="P:glycine biosynthetic process from serine"/>
    <property type="evidence" value="ECO:0007669"/>
    <property type="project" value="TreeGrafter"/>
</dbReference>
<keyword evidence="4" id="KW-0808">Transferase</keyword>